<evidence type="ECO:0000256" key="3">
    <source>
        <dbReference type="ARBA" id="ARBA00022496"/>
    </source>
</evidence>
<dbReference type="PROSITE" id="PS50893">
    <property type="entry name" value="ABC_TRANSPORTER_2"/>
    <property type="match status" value="1"/>
</dbReference>
<accession>A0ABY5P676</accession>
<dbReference type="InterPro" id="IPR027417">
    <property type="entry name" value="P-loop_NTPase"/>
</dbReference>
<gene>
    <name evidence="10" type="ORF">NRE15_13530</name>
</gene>
<evidence type="ECO:0000256" key="1">
    <source>
        <dbReference type="ARBA" id="ARBA00022448"/>
    </source>
</evidence>
<dbReference type="SMART" id="SM00382">
    <property type="entry name" value="AAA"/>
    <property type="match status" value="1"/>
</dbReference>
<name>A0ABY5P676_9LACT</name>
<keyword evidence="2" id="KW-1003">Cell membrane</keyword>
<dbReference type="Gene3D" id="3.40.50.300">
    <property type="entry name" value="P-loop containing nucleotide triphosphate hydrolases"/>
    <property type="match status" value="1"/>
</dbReference>
<dbReference type="PANTHER" id="PTHR42781:SF4">
    <property type="entry name" value="SPERMIDINE_PUTRESCINE IMPORT ATP-BINDING PROTEIN POTA"/>
    <property type="match status" value="1"/>
</dbReference>
<dbReference type="InterPro" id="IPR050093">
    <property type="entry name" value="ABC_SmlMolc_Importer"/>
</dbReference>
<keyword evidence="5 10" id="KW-0067">ATP-binding</keyword>
<keyword evidence="6" id="KW-0408">Iron</keyword>
<keyword evidence="8" id="KW-0472">Membrane</keyword>
<dbReference type="PROSITE" id="PS00211">
    <property type="entry name" value="ABC_TRANSPORTER_1"/>
    <property type="match status" value="1"/>
</dbReference>
<sequence length="339" mass="38406">MIEINDLQIKYDDFIAVDDVNIHVKEGEFFTLLGPSGSGKTTTLRAIAGFNKPSRGNIIVANEDITNKPVEKRDIGMVFQSYALFPTMTVYDNIAYGLKIEKMNKKDIDIRVRELAEMVEITNELDKNVSELSGGQQQRVAISRALAKKPKIILFDEPLSNLDARLRKQLRAELKDIQEKTKMTAVYVTHDQEEALELSDHIAVFGTGRIEQIGTPQEVYDRSATEFVCNFIGNANKLSKEFVREVISLSNTNRLITNGSHYIREEKVAFNKPTDSKEYISLMGRIGRIQYTGATTTYTVNILGTELKVLEKNTNPGQINEFQEIEIFLKPDDILQYEV</sequence>
<dbReference type="RefSeq" id="WP_313793388.1">
    <property type="nucleotide sequence ID" value="NZ_CP102453.1"/>
</dbReference>
<keyword evidence="4" id="KW-0547">Nucleotide-binding</keyword>
<keyword evidence="1" id="KW-0813">Transport</keyword>
<dbReference type="SUPFAM" id="SSF52540">
    <property type="entry name" value="P-loop containing nucleoside triphosphate hydrolases"/>
    <property type="match status" value="1"/>
</dbReference>
<dbReference type="InterPro" id="IPR003439">
    <property type="entry name" value="ABC_transporter-like_ATP-bd"/>
</dbReference>
<evidence type="ECO:0000256" key="5">
    <source>
        <dbReference type="ARBA" id="ARBA00022840"/>
    </source>
</evidence>
<evidence type="ECO:0000313" key="11">
    <source>
        <dbReference type="Proteomes" id="UP001315967"/>
    </source>
</evidence>
<keyword evidence="7" id="KW-0406">Ion transport</keyword>
<keyword evidence="3" id="KW-0410">Iron transport</keyword>
<evidence type="ECO:0000256" key="6">
    <source>
        <dbReference type="ARBA" id="ARBA00023004"/>
    </source>
</evidence>
<evidence type="ECO:0000256" key="7">
    <source>
        <dbReference type="ARBA" id="ARBA00023065"/>
    </source>
</evidence>
<reference evidence="10 11" key="1">
    <citation type="submission" date="2022-08" db="EMBL/GenBank/DDBJ databases">
        <title>Aerococcaceae sp. nov isolated from spoiled eye mask.</title>
        <authorList>
            <person name="Zhou G."/>
            <person name="Xie X.-B."/>
            <person name="Shi Q.-S."/>
            <person name="Wang Y.-S."/>
            <person name="Wen X."/>
            <person name="Peng H."/>
            <person name="Yang X.-J."/>
            <person name="Tao H.-B."/>
            <person name="Huang X.-M."/>
        </authorList>
    </citation>
    <scope>NUCLEOTIDE SEQUENCE [LARGE SCALE GENOMIC DNA]</scope>
    <source>
        <strain evidence="11">DM20194951</strain>
    </source>
</reference>
<dbReference type="GO" id="GO:0005524">
    <property type="term" value="F:ATP binding"/>
    <property type="evidence" value="ECO:0007669"/>
    <property type="project" value="UniProtKB-KW"/>
</dbReference>
<evidence type="ECO:0000313" key="10">
    <source>
        <dbReference type="EMBL" id="UUX33885.1"/>
    </source>
</evidence>
<dbReference type="InterPro" id="IPR017871">
    <property type="entry name" value="ABC_transporter-like_CS"/>
</dbReference>
<keyword evidence="11" id="KW-1185">Reference proteome</keyword>
<evidence type="ECO:0000256" key="8">
    <source>
        <dbReference type="ARBA" id="ARBA00023136"/>
    </source>
</evidence>
<dbReference type="InterPro" id="IPR015853">
    <property type="entry name" value="ABC_transpr_FbpC"/>
</dbReference>
<dbReference type="PANTHER" id="PTHR42781">
    <property type="entry name" value="SPERMIDINE/PUTRESCINE IMPORT ATP-BINDING PROTEIN POTA"/>
    <property type="match status" value="1"/>
</dbReference>
<feature type="domain" description="ABC transporter" evidence="9">
    <location>
        <begin position="2"/>
        <end position="232"/>
    </location>
</feature>
<evidence type="ECO:0000256" key="2">
    <source>
        <dbReference type="ARBA" id="ARBA00022475"/>
    </source>
</evidence>
<proteinExistence type="predicted"/>
<dbReference type="Proteomes" id="UP001315967">
    <property type="component" value="Chromosome"/>
</dbReference>
<dbReference type="EMBL" id="CP102453">
    <property type="protein sequence ID" value="UUX33885.1"/>
    <property type="molecule type" value="Genomic_DNA"/>
</dbReference>
<dbReference type="CDD" id="cd03259">
    <property type="entry name" value="ABC_Carb_Solutes_like"/>
    <property type="match status" value="1"/>
</dbReference>
<evidence type="ECO:0000256" key="4">
    <source>
        <dbReference type="ARBA" id="ARBA00022741"/>
    </source>
</evidence>
<dbReference type="InterPro" id="IPR003593">
    <property type="entry name" value="AAA+_ATPase"/>
</dbReference>
<dbReference type="Pfam" id="PF00005">
    <property type="entry name" value="ABC_tran"/>
    <property type="match status" value="1"/>
</dbReference>
<protein>
    <submittedName>
        <fullName evidence="10">ABC transporter ATP-binding protein</fullName>
    </submittedName>
</protein>
<evidence type="ECO:0000259" key="9">
    <source>
        <dbReference type="PROSITE" id="PS50893"/>
    </source>
</evidence>
<organism evidence="10 11">
    <name type="scientific">Fundicoccus culcitae</name>
    <dbReference type="NCBI Taxonomy" id="2969821"/>
    <lineage>
        <taxon>Bacteria</taxon>
        <taxon>Bacillati</taxon>
        <taxon>Bacillota</taxon>
        <taxon>Bacilli</taxon>
        <taxon>Lactobacillales</taxon>
        <taxon>Aerococcaceae</taxon>
        <taxon>Fundicoccus</taxon>
    </lineage>
</organism>